<keyword evidence="2" id="KW-1185">Reference proteome</keyword>
<gene>
    <name evidence="1" type="ORF">GGR17_003286</name>
</gene>
<dbReference type="EMBL" id="JACIEQ010000005">
    <property type="protein sequence ID" value="MBB4023457.1"/>
    <property type="molecule type" value="Genomic_DNA"/>
</dbReference>
<protein>
    <recommendedName>
        <fullName evidence="3">Universal stress protein family protein</fullName>
    </recommendedName>
</protein>
<dbReference type="RefSeq" id="WP_054539626.1">
    <property type="nucleotide sequence ID" value="NZ_JACIEQ010000005.1"/>
</dbReference>
<evidence type="ECO:0008006" key="3">
    <source>
        <dbReference type="Google" id="ProtNLM"/>
    </source>
</evidence>
<evidence type="ECO:0000313" key="2">
    <source>
        <dbReference type="Proteomes" id="UP000585681"/>
    </source>
</evidence>
<dbReference type="AlphaFoldDB" id="A0A840CNC1"/>
<organism evidence="1 2">
    <name type="scientific">Actibacterium naphthalenivorans</name>
    <dbReference type="NCBI Taxonomy" id="1614693"/>
    <lineage>
        <taxon>Bacteria</taxon>
        <taxon>Pseudomonadati</taxon>
        <taxon>Pseudomonadota</taxon>
        <taxon>Alphaproteobacteria</taxon>
        <taxon>Rhodobacterales</taxon>
        <taxon>Roseobacteraceae</taxon>
        <taxon>Actibacterium</taxon>
    </lineage>
</organism>
<proteinExistence type="predicted"/>
<evidence type="ECO:0000313" key="1">
    <source>
        <dbReference type="EMBL" id="MBB4023457.1"/>
    </source>
</evidence>
<dbReference type="Proteomes" id="UP000585681">
    <property type="component" value="Unassembled WGS sequence"/>
</dbReference>
<comment type="caution">
    <text evidence="1">The sequence shown here is derived from an EMBL/GenBank/DDBJ whole genome shotgun (WGS) entry which is preliminary data.</text>
</comment>
<sequence>MITPAPTGRIILGATSFADAEGAIGFAVGLARQTERELVGLLIEEEAILSCAAGRGAQAVGAAPLSLERMLAAYRRDAEAFQARLAQSGALRWSFSRRRGQVLPLLSEIAGQGDLILLGHRRAPLRSGDVVFIPGGAADDAALGLAVQAARDIGRPITVLAPRALHAGIAAAAARLGAGAVSMRDAADPGAVMAHLGRASVSVVFLGQAGLDPATLARLVDAARAPVVFPAGVILPPGPADGGAHPPGF</sequence>
<accession>A0A840CNC1</accession>
<name>A0A840CNC1_9RHOB</name>
<reference evidence="1" key="1">
    <citation type="submission" date="2020-08" db="EMBL/GenBank/DDBJ databases">
        <title>Genomic Encyclopedia of Type Strains, Phase IV (KMG-IV): sequencing the most valuable type-strain genomes for metagenomic binning, comparative biology and taxonomic classification.</title>
        <authorList>
            <person name="Goeker M."/>
        </authorList>
    </citation>
    <scope>NUCLEOTIDE SEQUENCE [LARGE SCALE GENOMIC DNA]</scope>
    <source>
        <strain evidence="1">DSM 105040</strain>
    </source>
</reference>